<reference evidence="1 2" key="1">
    <citation type="submission" date="2012-11" db="EMBL/GenBank/DDBJ databases">
        <title>Whole genome sequence of Gluconacetobacter europaeus NBRC3261.</title>
        <authorList>
            <person name="Azuma Y."/>
            <person name="Higashiura N."/>
            <person name="Hirakawa H."/>
            <person name="Matsushita K."/>
        </authorList>
    </citation>
    <scope>NUCLEOTIDE SEQUENCE [LARGE SCALE GENOMIC DNA]</scope>
    <source>
        <strain evidence="1 2">NBRC 3261</strain>
    </source>
</reference>
<comment type="caution">
    <text evidence="1">The sequence shown here is derived from an EMBL/GenBank/DDBJ whole genome shotgun (WGS) entry which is preliminary data.</text>
</comment>
<evidence type="ECO:0000313" key="2">
    <source>
        <dbReference type="Proteomes" id="UP000032675"/>
    </source>
</evidence>
<accession>A0A0D6Q5H3</accession>
<name>A0A0D6Q5H3_KOMEU</name>
<gene>
    <name evidence="1" type="ORF">Geu3261_0372_001</name>
</gene>
<proteinExistence type="predicted"/>
<sequence>MATDEAMTVTSLTPIRVMKEAEYVIPEGAESCGGQKVDPLDMAEEVISTLCCDILQDICTTGHLVPETYERVMDLAVGRGALAEMIGGCRFSPVVNQEGRL</sequence>
<dbReference type="EMBL" id="BANI01000312">
    <property type="protein sequence ID" value="GAN98016.1"/>
    <property type="molecule type" value="Genomic_DNA"/>
</dbReference>
<evidence type="ECO:0000313" key="1">
    <source>
        <dbReference type="EMBL" id="GAN98016.1"/>
    </source>
</evidence>
<protein>
    <submittedName>
        <fullName evidence="1">Uncharacterized protein</fullName>
    </submittedName>
</protein>
<dbReference type="AlphaFoldDB" id="A0A0D6Q5H3"/>
<organism evidence="1 2">
    <name type="scientific">Komagataeibacter europaeus NBRC 3261</name>
    <dbReference type="NCBI Taxonomy" id="1234669"/>
    <lineage>
        <taxon>Bacteria</taxon>
        <taxon>Pseudomonadati</taxon>
        <taxon>Pseudomonadota</taxon>
        <taxon>Alphaproteobacteria</taxon>
        <taxon>Acetobacterales</taxon>
        <taxon>Acetobacteraceae</taxon>
        <taxon>Komagataeibacter</taxon>
    </lineage>
</organism>
<dbReference type="Proteomes" id="UP000032675">
    <property type="component" value="Unassembled WGS sequence"/>
</dbReference>